<keyword evidence="3" id="KW-1185">Reference proteome</keyword>
<dbReference type="Proteomes" id="UP000077315">
    <property type="component" value="Unassembled WGS sequence"/>
</dbReference>
<feature type="signal peptide" evidence="1">
    <location>
        <begin position="1"/>
        <end position="18"/>
    </location>
</feature>
<dbReference type="VEuPathDB" id="FungiDB:PHYBLDRAFT_141102"/>
<keyword evidence="1" id="KW-0732">Signal</keyword>
<reference evidence="3" key="1">
    <citation type="submission" date="2015-06" db="EMBL/GenBank/DDBJ databases">
        <title>Expansion of signal transduction pathways in fungi by whole-genome duplication.</title>
        <authorList>
            <consortium name="DOE Joint Genome Institute"/>
            <person name="Corrochano L.M."/>
            <person name="Kuo A."/>
            <person name="Marcet-Houben M."/>
            <person name="Polaino S."/>
            <person name="Salamov A."/>
            <person name="Villalobos J.M."/>
            <person name="Alvarez M.I."/>
            <person name="Avalos J."/>
            <person name="Benito E.P."/>
            <person name="Benoit I."/>
            <person name="Burger G."/>
            <person name="Camino L.P."/>
            <person name="Canovas D."/>
            <person name="Cerda-Olmedo E."/>
            <person name="Cheng J.-F."/>
            <person name="Dominguez A."/>
            <person name="Elias M."/>
            <person name="Eslava A.P."/>
            <person name="Glaser F."/>
            <person name="Grimwood J."/>
            <person name="Gutierrez G."/>
            <person name="Heitman J."/>
            <person name="Henrissat B."/>
            <person name="Iturriaga E.A."/>
            <person name="Lang B.F."/>
            <person name="Lavin J.L."/>
            <person name="Lee S."/>
            <person name="Li W."/>
            <person name="Lindquist E."/>
            <person name="Lopez-Garcia S."/>
            <person name="Luque E.M."/>
            <person name="Marcos A.T."/>
            <person name="Martin J."/>
            <person name="McCluskey K."/>
            <person name="Medina H.R."/>
            <person name="Miralles-Duran A."/>
            <person name="Miyazaki A."/>
            <person name="Munoz-Torres E."/>
            <person name="Oguiza J.A."/>
            <person name="Ohm R."/>
            <person name="Olmedo M."/>
            <person name="Orejas M."/>
            <person name="Ortiz-Castellanos L."/>
            <person name="Pisabarro A.G."/>
            <person name="Rodriguez-Romero J."/>
            <person name="Ruiz-Herrera J."/>
            <person name="Ruiz-Vazquez R."/>
            <person name="Sanz C."/>
            <person name="Schackwitz W."/>
            <person name="Schmutz J."/>
            <person name="Shahriari M."/>
            <person name="Shelest E."/>
            <person name="Silva-Franco F."/>
            <person name="Soanes D."/>
            <person name="Syed K."/>
            <person name="Tagua V.G."/>
            <person name="Talbot N.J."/>
            <person name="Thon M."/>
            <person name="De vries R.P."/>
            <person name="Wiebenga A."/>
            <person name="Yadav J.S."/>
            <person name="Braun E.L."/>
            <person name="Baker S."/>
            <person name="Garre V."/>
            <person name="Horwitz B."/>
            <person name="Torres-Martinez S."/>
            <person name="Idnurm A."/>
            <person name="Herrera-Estrella A."/>
            <person name="Gabaldon T."/>
            <person name="Grigoriev I.V."/>
        </authorList>
    </citation>
    <scope>NUCLEOTIDE SEQUENCE [LARGE SCALE GENOMIC DNA]</scope>
    <source>
        <strain evidence="3">NRRL 1555(-)</strain>
    </source>
</reference>
<accession>A0A167Q4A2</accession>
<organism evidence="2 3">
    <name type="scientific">Phycomyces blakesleeanus (strain ATCC 8743b / DSM 1359 / FGSC 10004 / NBRC 33097 / NRRL 1555)</name>
    <dbReference type="NCBI Taxonomy" id="763407"/>
    <lineage>
        <taxon>Eukaryota</taxon>
        <taxon>Fungi</taxon>
        <taxon>Fungi incertae sedis</taxon>
        <taxon>Mucoromycota</taxon>
        <taxon>Mucoromycotina</taxon>
        <taxon>Mucoromycetes</taxon>
        <taxon>Mucorales</taxon>
        <taxon>Phycomycetaceae</taxon>
        <taxon>Phycomyces</taxon>
    </lineage>
</organism>
<dbReference type="OrthoDB" id="2275798at2759"/>
<sequence>MSSLTNCYWLVTVSTILATESQISEISSQTTDFTVLRLMFSETLFMFSAFSAGSSTHISLEDKDLLSLVDDNITEAGDNIFTKNIFTTSQLLSIKLYDVVTSFNISTECYGQLINLMNMVFQDHDKLSKDIVGPVNALLKKKTAIKAHTYDICENVCDASTPFVSVKTMKMMSLSNQLARLLGNNNIREKLHYRANRQLISNKLSNYFDREEYRVLKAQHFFQSSNNIAVALFLDSFGNQKKSK</sequence>
<evidence type="ECO:0000313" key="3">
    <source>
        <dbReference type="Proteomes" id="UP000077315"/>
    </source>
</evidence>
<dbReference type="RefSeq" id="XP_018297088.1">
    <property type="nucleotide sequence ID" value="XM_018430527.1"/>
</dbReference>
<dbReference type="GeneID" id="28991433"/>
<protein>
    <submittedName>
        <fullName evidence="2">Uncharacterized protein</fullName>
    </submittedName>
</protein>
<evidence type="ECO:0000313" key="2">
    <source>
        <dbReference type="EMBL" id="OAD79048.1"/>
    </source>
</evidence>
<proteinExistence type="predicted"/>
<dbReference type="InParanoid" id="A0A167Q4A2"/>
<gene>
    <name evidence="2" type="ORF">PHYBLDRAFT_141102</name>
</gene>
<dbReference type="AlphaFoldDB" id="A0A167Q4A2"/>
<name>A0A167Q4A2_PHYB8</name>
<feature type="chain" id="PRO_5007891398" evidence="1">
    <location>
        <begin position="19"/>
        <end position="244"/>
    </location>
</feature>
<evidence type="ECO:0000256" key="1">
    <source>
        <dbReference type="SAM" id="SignalP"/>
    </source>
</evidence>
<dbReference type="EMBL" id="KV440973">
    <property type="protein sequence ID" value="OAD79048.1"/>
    <property type="molecule type" value="Genomic_DNA"/>
</dbReference>